<dbReference type="GO" id="GO:0045944">
    <property type="term" value="P:positive regulation of transcription by RNA polymerase II"/>
    <property type="evidence" value="ECO:0007669"/>
    <property type="project" value="InterPro"/>
</dbReference>
<gene>
    <name evidence="9" type="primary">MEF2D</name>
</gene>
<dbReference type="GO" id="GO:0046983">
    <property type="term" value="F:protein dimerization activity"/>
    <property type="evidence" value="ECO:0007669"/>
    <property type="project" value="InterPro"/>
</dbReference>
<dbReference type="AlphaFoldDB" id="A0A3P9PAJ1"/>
<dbReference type="STRING" id="8081.ENSPREP00000018837"/>
<dbReference type="GeneTree" id="ENSGT00940000159463"/>
<evidence type="ECO:0000256" key="7">
    <source>
        <dbReference type="SAM" id="MobiDB-lite"/>
    </source>
</evidence>
<reference evidence="10" key="1">
    <citation type="submission" date="2013-11" db="EMBL/GenBank/DDBJ databases">
        <title>The genomic landscape of the Guanapo guppy.</title>
        <authorList>
            <person name="Kuenstner A."/>
            <person name="Dreyer C."/>
        </authorList>
    </citation>
    <scope>NUCLEOTIDE SEQUENCE</scope>
    <source>
        <strain evidence="10">Guanapo</strain>
    </source>
</reference>
<evidence type="ECO:0000313" key="10">
    <source>
        <dbReference type="Proteomes" id="UP000242638"/>
    </source>
</evidence>
<sequence>MGRKKIQIQRITDERNKQVTFTKRKFGLMKKAYELSVLCDCEIALIIFNHANKLFQYASTDMDKVLLKYTEYNEPHESRTNADIIETLRKKGFNGCDSPEPDGEDSIDQSPLNDDKFRKTTEDLDVLFKRYGTAAPPQTFSMPVTVQASNQSTLHFSNPGSALVTTSYVTSSSLTDTHLLSPQQPALQRNTVSPGLPQRPASAGALLGGDLNNSNGGCPSPVSNGYTSARASPGLLTVSNGNSLGKVVPAKSPPPPPSPQMVNSRKPDLRVITSQGGKSLMQMTEDELELVNENAQRLAAGAQAAQTLTTPVVSVATPSLLAQGLPFSAIPTAYNTEYQLTSADITALHALASPGGLLPTSVSTWQQQQAVSQQQQTQQQQQQQQQLNLASLSNLVMWGVDKQSSELSSQVSSLAANLSVGSPSNLLLGRDEWLGRPATHIPQGAMLTVNTSSGVSIKSEPVSPGRDRSTPCPPPAPPPSTTPSSTSGGAILTAPPQYPSSLLCLEPPTGRSPADSVSSNASSFEGSDRDDASAAGASGGTGGGATELLRVSSEPDQDGGNIKRMRLDAWVT</sequence>
<proteinExistence type="predicted"/>
<feature type="compositionally biased region" description="Low complexity" evidence="7">
    <location>
        <begin position="512"/>
        <end position="523"/>
    </location>
</feature>
<dbReference type="OMA" id="THTTIVG"/>
<feature type="region of interest" description="Disordered" evidence="7">
    <location>
        <begin position="187"/>
        <end position="267"/>
    </location>
</feature>
<dbReference type="GO" id="GO:0007507">
    <property type="term" value="P:heart development"/>
    <property type="evidence" value="ECO:0007669"/>
    <property type="project" value="TreeGrafter"/>
</dbReference>
<dbReference type="SUPFAM" id="SSF55455">
    <property type="entry name" value="SRF-like"/>
    <property type="match status" value="1"/>
</dbReference>
<dbReference type="PROSITE" id="PS00350">
    <property type="entry name" value="MADS_BOX_1"/>
    <property type="match status" value="1"/>
</dbReference>
<dbReference type="GO" id="GO:0042826">
    <property type="term" value="F:histone deacetylase binding"/>
    <property type="evidence" value="ECO:0007669"/>
    <property type="project" value="TreeGrafter"/>
</dbReference>
<feature type="region of interest" description="Disordered" evidence="7">
    <location>
        <begin position="445"/>
        <end position="572"/>
    </location>
</feature>
<reference evidence="9" key="2">
    <citation type="submission" date="2025-08" db="UniProtKB">
        <authorList>
            <consortium name="Ensembl"/>
        </authorList>
    </citation>
    <scope>IDENTIFICATION</scope>
    <source>
        <strain evidence="9">Guanapo</strain>
    </source>
</reference>
<organism evidence="9 10">
    <name type="scientific">Poecilia reticulata</name>
    <name type="common">Guppy</name>
    <name type="synonym">Acanthophacelus reticulatus</name>
    <dbReference type="NCBI Taxonomy" id="8081"/>
    <lineage>
        <taxon>Eukaryota</taxon>
        <taxon>Metazoa</taxon>
        <taxon>Chordata</taxon>
        <taxon>Craniata</taxon>
        <taxon>Vertebrata</taxon>
        <taxon>Euteleostomi</taxon>
        <taxon>Actinopterygii</taxon>
        <taxon>Neopterygii</taxon>
        <taxon>Teleostei</taxon>
        <taxon>Neoteleostei</taxon>
        <taxon>Acanthomorphata</taxon>
        <taxon>Ovalentaria</taxon>
        <taxon>Atherinomorphae</taxon>
        <taxon>Cyprinodontiformes</taxon>
        <taxon>Poeciliidae</taxon>
        <taxon>Poeciliinae</taxon>
        <taxon>Poecilia</taxon>
    </lineage>
</organism>
<protein>
    <submittedName>
        <fullName evidence="9">Myocyte enhancer factor 2D</fullName>
    </submittedName>
</protein>
<dbReference type="InterPro" id="IPR002100">
    <property type="entry name" value="TF_MADSbox"/>
</dbReference>
<evidence type="ECO:0000256" key="4">
    <source>
        <dbReference type="ARBA" id="ARBA00023159"/>
    </source>
</evidence>
<keyword evidence="3" id="KW-0238">DNA-binding</keyword>
<dbReference type="GO" id="GO:0000981">
    <property type="term" value="F:DNA-binding transcription factor activity, RNA polymerase II-specific"/>
    <property type="evidence" value="ECO:0007669"/>
    <property type="project" value="TreeGrafter"/>
</dbReference>
<dbReference type="InterPro" id="IPR036879">
    <property type="entry name" value="TF_MADSbox_sf"/>
</dbReference>
<feature type="compositionally biased region" description="Pro residues" evidence="7">
    <location>
        <begin position="471"/>
        <end position="481"/>
    </location>
</feature>
<keyword evidence="6" id="KW-0539">Nucleus</keyword>
<dbReference type="Proteomes" id="UP000242638">
    <property type="component" value="Unassembled WGS sequence"/>
</dbReference>
<dbReference type="FunFam" id="3.40.1810.10:FF:000001">
    <property type="entry name" value="Myocyte-specific enhancer factor 2A homolog"/>
    <property type="match status" value="1"/>
</dbReference>
<comment type="subcellular location">
    <subcellularLocation>
        <location evidence="1">Nucleus</location>
    </subcellularLocation>
</comment>
<dbReference type="Pfam" id="PF12347">
    <property type="entry name" value="HJURP_C"/>
    <property type="match status" value="1"/>
</dbReference>
<dbReference type="Ensembl" id="ENSPRET00000019041.1">
    <property type="protein sequence ID" value="ENSPREP00000018837.1"/>
    <property type="gene ID" value="ENSPREG00000012739.1"/>
</dbReference>
<keyword evidence="4" id="KW-0010">Activator</keyword>
<dbReference type="Bgee" id="ENSPREG00000012739">
    <property type="expression patterns" value="Expressed in caudal fin and 1 other cell type or tissue"/>
</dbReference>
<dbReference type="Gene3D" id="3.40.1810.10">
    <property type="entry name" value="Transcription factor, MADS-box"/>
    <property type="match status" value="1"/>
</dbReference>
<keyword evidence="2" id="KW-0805">Transcription regulation</keyword>
<evidence type="ECO:0000313" key="9">
    <source>
        <dbReference type="Ensembl" id="ENSPREP00000018837.1"/>
    </source>
</evidence>
<dbReference type="SMART" id="SM00432">
    <property type="entry name" value="MADS"/>
    <property type="match status" value="1"/>
</dbReference>
<evidence type="ECO:0000256" key="1">
    <source>
        <dbReference type="ARBA" id="ARBA00004123"/>
    </source>
</evidence>
<dbReference type="PROSITE" id="PS50066">
    <property type="entry name" value="MADS_BOX_2"/>
    <property type="match status" value="1"/>
</dbReference>
<evidence type="ECO:0000256" key="3">
    <source>
        <dbReference type="ARBA" id="ARBA00023125"/>
    </source>
</evidence>
<dbReference type="PANTHER" id="PTHR11945:SF837">
    <property type="entry name" value="MYOCYTE ENHANCER FACTOR 2D"/>
    <property type="match status" value="1"/>
</dbReference>
<keyword evidence="5" id="KW-0804">Transcription</keyword>
<dbReference type="Pfam" id="PF00319">
    <property type="entry name" value="SRF-TF"/>
    <property type="match status" value="1"/>
</dbReference>
<dbReference type="PANTHER" id="PTHR11945">
    <property type="entry name" value="MADS BOX PROTEIN"/>
    <property type="match status" value="1"/>
</dbReference>
<reference evidence="9" key="3">
    <citation type="submission" date="2025-09" db="UniProtKB">
        <authorList>
            <consortium name="Ensembl"/>
        </authorList>
    </citation>
    <scope>IDENTIFICATION</scope>
    <source>
        <strain evidence="9">Guanapo</strain>
    </source>
</reference>
<evidence type="ECO:0000256" key="2">
    <source>
        <dbReference type="ARBA" id="ARBA00023015"/>
    </source>
</evidence>
<feature type="region of interest" description="Disordered" evidence="7">
    <location>
        <begin position="93"/>
        <end position="116"/>
    </location>
</feature>
<evidence type="ECO:0000256" key="6">
    <source>
        <dbReference type="ARBA" id="ARBA00023242"/>
    </source>
</evidence>
<dbReference type="InterPro" id="IPR033896">
    <property type="entry name" value="MEF2-like_N"/>
</dbReference>
<dbReference type="GO" id="GO:0000978">
    <property type="term" value="F:RNA polymerase II cis-regulatory region sequence-specific DNA binding"/>
    <property type="evidence" value="ECO:0007669"/>
    <property type="project" value="TreeGrafter"/>
</dbReference>
<feature type="compositionally biased region" description="Low complexity" evidence="7">
    <location>
        <begin position="201"/>
        <end position="217"/>
    </location>
</feature>
<dbReference type="GO" id="GO:0030154">
    <property type="term" value="P:cell differentiation"/>
    <property type="evidence" value="ECO:0007669"/>
    <property type="project" value="TreeGrafter"/>
</dbReference>
<dbReference type="InterPro" id="IPR022102">
    <property type="entry name" value="HJURP_C"/>
</dbReference>
<dbReference type="CDD" id="cd00265">
    <property type="entry name" value="MADS_MEF2_like"/>
    <property type="match status" value="1"/>
</dbReference>
<feature type="compositionally biased region" description="Polar residues" evidence="7">
    <location>
        <begin position="221"/>
        <end position="230"/>
    </location>
</feature>
<dbReference type="GO" id="GO:0005634">
    <property type="term" value="C:nucleus"/>
    <property type="evidence" value="ECO:0007669"/>
    <property type="project" value="UniProtKB-SubCell"/>
</dbReference>
<dbReference type="OrthoDB" id="1898716at2759"/>
<dbReference type="PRINTS" id="PR00404">
    <property type="entry name" value="MADSDOMAIN"/>
</dbReference>
<name>A0A3P9PAJ1_POERE</name>
<accession>A0A3P9PAJ1</accession>
<evidence type="ECO:0000256" key="5">
    <source>
        <dbReference type="ARBA" id="ARBA00023163"/>
    </source>
</evidence>
<evidence type="ECO:0000259" key="8">
    <source>
        <dbReference type="PROSITE" id="PS50066"/>
    </source>
</evidence>
<keyword evidence="10" id="KW-1185">Reference proteome</keyword>
<feature type="domain" description="MADS-box" evidence="8">
    <location>
        <begin position="1"/>
        <end position="61"/>
    </location>
</feature>